<evidence type="ECO:0000256" key="13">
    <source>
        <dbReference type="ARBA" id="ARBA00025393"/>
    </source>
</evidence>
<keyword evidence="7" id="KW-0819">tRNA processing</keyword>
<comment type="function">
    <text evidence="13">Component of the EKC/KEOPS complex that is required for the formation of a threonylcarbamoyl group on adenosine at position 37 (t(6)A37) in tRNAs that read codons beginning with adenine. The complex is probably involved in the transfer of the threonylcarbamoyl moiety of threonylcarbamoyl-AMP (TC-AMP) to the N6 group of A37. GON7 likely plays a supporting role to the catalytic subunit KAE1 in the complex. The EKC/KEOPS complex also promotes both telomere uncapping and telomere elongation. The complex is required for efficient recruitment of transcriptional coactivators.</text>
</comment>
<evidence type="ECO:0000256" key="5">
    <source>
        <dbReference type="ARBA" id="ARBA00019746"/>
    </source>
</evidence>
<dbReference type="Pfam" id="PF08738">
    <property type="entry name" value="Gon7"/>
    <property type="match status" value="1"/>
</dbReference>
<evidence type="ECO:0000256" key="4">
    <source>
        <dbReference type="ARBA" id="ARBA00011534"/>
    </source>
</evidence>
<comment type="similarity">
    <text evidence="3">Belongs to the GON7 family.</text>
</comment>
<feature type="region of interest" description="Disordered" evidence="14">
    <location>
        <begin position="1"/>
        <end position="35"/>
    </location>
</feature>
<evidence type="ECO:0000256" key="3">
    <source>
        <dbReference type="ARBA" id="ARBA00008529"/>
    </source>
</evidence>
<keyword evidence="10" id="KW-0010">Activator</keyword>
<evidence type="ECO:0000256" key="9">
    <source>
        <dbReference type="ARBA" id="ARBA00023015"/>
    </source>
</evidence>
<dbReference type="InterPro" id="IPR014849">
    <property type="entry name" value="EKC/KEOPS_Gon7"/>
</dbReference>
<gene>
    <name evidence="15" type="ORF">H2201_006604</name>
</gene>
<keyword evidence="9" id="KW-0805">Transcription regulation</keyword>
<dbReference type="Proteomes" id="UP001172684">
    <property type="component" value="Unassembled WGS sequence"/>
</dbReference>
<keyword evidence="16" id="KW-1185">Reference proteome</keyword>
<name>A0ABQ9NM89_9PEZI</name>
<evidence type="ECO:0000256" key="2">
    <source>
        <dbReference type="ARBA" id="ARBA00004574"/>
    </source>
</evidence>
<reference evidence="15" key="1">
    <citation type="submission" date="2022-10" db="EMBL/GenBank/DDBJ databases">
        <title>Culturing micro-colonial fungi from biological soil crusts in the Mojave desert and describing Neophaeococcomyces mojavensis, and introducing the new genera and species Taxawa tesnikishii.</title>
        <authorList>
            <person name="Kurbessoian T."/>
            <person name="Stajich J.E."/>
        </authorList>
    </citation>
    <scope>NUCLEOTIDE SEQUENCE</scope>
    <source>
        <strain evidence="15">TK_1</strain>
    </source>
</reference>
<evidence type="ECO:0000256" key="14">
    <source>
        <dbReference type="SAM" id="MobiDB-lite"/>
    </source>
</evidence>
<accession>A0ABQ9NM89</accession>
<evidence type="ECO:0000256" key="6">
    <source>
        <dbReference type="ARBA" id="ARBA00022454"/>
    </source>
</evidence>
<evidence type="ECO:0000256" key="11">
    <source>
        <dbReference type="ARBA" id="ARBA00023163"/>
    </source>
</evidence>
<keyword evidence="12" id="KW-0539">Nucleus</keyword>
<keyword evidence="8" id="KW-0779">Telomere</keyword>
<proteinExistence type="inferred from homology"/>
<comment type="caution">
    <text evidence="15">The sequence shown here is derived from an EMBL/GenBank/DDBJ whole genome shotgun (WGS) entry which is preliminary data.</text>
</comment>
<protein>
    <recommendedName>
        <fullName evidence="5">EKC/KEOPS complex subunit GON7</fullName>
    </recommendedName>
</protein>
<evidence type="ECO:0000256" key="10">
    <source>
        <dbReference type="ARBA" id="ARBA00023159"/>
    </source>
</evidence>
<evidence type="ECO:0000256" key="8">
    <source>
        <dbReference type="ARBA" id="ARBA00022895"/>
    </source>
</evidence>
<feature type="compositionally biased region" description="Low complexity" evidence="14">
    <location>
        <begin position="24"/>
        <end position="33"/>
    </location>
</feature>
<comment type="subcellular location">
    <subcellularLocation>
        <location evidence="2">Chromosome</location>
        <location evidence="2">Telomere</location>
    </subcellularLocation>
    <subcellularLocation>
        <location evidence="1">Nucleus</location>
    </subcellularLocation>
</comment>
<dbReference type="EMBL" id="JAPDRL010000059">
    <property type="protein sequence ID" value="KAJ9661245.1"/>
    <property type="molecule type" value="Genomic_DNA"/>
</dbReference>
<comment type="subunit">
    <text evidence="4">Component of the EKC/KEOPS complex composed of at least BUD32, CGI121, GON7, KAE1 and PCC1; the whole complex dimerizes.</text>
</comment>
<keyword evidence="11" id="KW-0804">Transcription</keyword>
<keyword evidence="6" id="KW-0158">Chromosome</keyword>
<evidence type="ECO:0000256" key="7">
    <source>
        <dbReference type="ARBA" id="ARBA00022694"/>
    </source>
</evidence>
<evidence type="ECO:0000256" key="12">
    <source>
        <dbReference type="ARBA" id="ARBA00023242"/>
    </source>
</evidence>
<sequence>MPPSLTATYAAPSAPTKSFTHTLPSCPSSPSTSEKTAYLSALRQSIAALQAEVNEFLTAKMDEEKAGASTAGGELHGGAPSGRKEDEEEEGYGEEKVEE</sequence>
<evidence type="ECO:0000313" key="16">
    <source>
        <dbReference type="Proteomes" id="UP001172684"/>
    </source>
</evidence>
<evidence type="ECO:0000256" key="1">
    <source>
        <dbReference type="ARBA" id="ARBA00004123"/>
    </source>
</evidence>
<feature type="region of interest" description="Disordered" evidence="14">
    <location>
        <begin position="64"/>
        <end position="99"/>
    </location>
</feature>
<organism evidence="15 16">
    <name type="scientific">Coniosporium apollinis</name>
    <dbReference type="NCBI Taxonomy" id="61459"/>
    <lineage>
        <taxon>Eukaryota</taxon>
        <taxon>Fungi</taxon>
        <taxon>Dikarya</taxon>
        <taxon>Ascomycota</taxon>
        <taxon>Pezizomycotina</taxon>
        <taxon>Dothideomycetes</taxon>
        <taxon>Dothideomycetes incertae sedis</taxon>
        <taxon>Coniosporium</taxon>
    </lineage>
</organism>
<evidence type="ECO:0000313" key="15">
    <source>
        <dbReference type="EMBL" id="KAJ9661245.1"/>
    </source>
</evidence>